<keyword evidence="3" id="KW-1185">Reference proteome</keyword>
<evidence type="ECO:0000313" key="3">
    <source>
        <dbReference type="Proteomes" id="UP000295215"/>
    </source>
</evidence>
<evidence type="ECO:0000256" key="1">
    <source>
        <dbReference type="SAM" id="Phobius"/>
    </source>
</evidence>
<evidence type="ECO:0008006" key="4">
    <source>
        <dbReference type="Google" id="ProtNLM"/>
    </source>
</evidence>
<name>A0A4V3E7W6_9FLAO</name>
<dbReference type="AlphaFoldDB" id="A0A4V3E7W6"/>
<dbReference type="Proteomes" id="UP000295215">
    <property type="component" value="Unassembled WGS sequence"/>
</dbReference>
<dbReference type="InterPro" id="IPR036739">
    <property type="entry name" value="SLC41_membr_dom_sf"/>
</dbReference>
<protein>
    <recommendedName>
        <fullName evidence="4">SLC41A/MgtE integral membrane domain-containing protein</fullName>
    </recommendedName>
</protein>
<evidence type="ECO:0000313" key="2">
    <source>
        <dbReference type="EMBL" id="TDS55291.1"/>
    </source>
</evidence>
<keyword evidence="1" id="KW-0812">Transmembrane</keyword>
<sequence>MNPATTSAPFVATLVDVSGLIIYFSIAAMFLTGKLL</sequence>
<feature type="transmembrane region" description="Helical" evidence="1">
    <location>
        <begin position="6"/>
        <end position="31"/>
    </location>
</feature>
<proteinExistence type="predicted"/>
<gene>
    <name evidence="2" type="ORF">C8P70_12211</name>
</gene>
<dbReference type="Gene3D" id="1.10.357.20">
    <property type="entry name" value="SLC41 divalent cation transporters, integral membrane domain"/>
    <property type="match status" value="1"/>
</dbReference>
<dbReference type="SUPFAM" id="SSF161093">
    <property type="entry name" value="MgtE membrane domain-like"/>
    <property type="match status" value="1"/>
</dbReference>
<organism evidence="2 3">
    <name type="scientific">Myroides indicus</name>
    <dbReference type="NCBI Taxonomy" id="1323422"/>
    <lineage>
        <taxon>Bacteria</taxon>
        <taxon>Pseudomonadati</taxon>
        <taxon>Bacteroidota</taxon>
        <taxon>Flavobacteriia</taxon>
        <taxon>Flavobacteriales</taxon>
        <taxon>Flavobacteriaceae</taxon>
        <taxon>Myroides</taxon>
    </lineage>
</organism>
<comment type="caution">
    <text evidence="2">The sequence shown here is derived from an EMBL/GenBank/DDBJ whole genome shotgun (WGS) entry which is preliminary data.</text>
</comment>
<dbReference type="GO" id="GO:0008324">
    <property type="term" value="F:monoatomic cation transmembrane transporter activity"/>
    <property type="evidence" value="ECO:0007669"/>
    <property type="project" value="InterPro"/>
</dbReference>
<accession>A0A4V3E7W6</accession>
<dbReference type="EMBL" id="SOAG01000022">
    <property type="protein sequence ID" value="TDS55291.1"/>
    <property type="molecule type" value="Genomic_DNA"/>
</dbReference>
<keyword evidence="1" id="KW-0472">Membrane</keyword>
<reference evidence="2 3" key="1">
    <citation type="submission" date="2019-03" db="EMBL/GenBank/DDBJ databases">
        <title>Genomic Encyclopedia of Archaeal and Bacterial Type Strains, Phase II (KMG-II): from individual species to whole genera.</title>
        <authorList>
            <person name="Goeker M."/>
        </authorList>
    </citation>
    <scope>NUCLEOTIDE SEQUENCE [LARGE SCALE GENOMIC DNA]</scope>
    <source>
        <strain evidence="2 3">DSM 28213</strain>
    </source>
</reference>
<keyword evidence="1" id="KW-1133">Transmembrane helix</keyword>